<name>M0MS93_9EURY</name>
<accession>M0MS93</accession>
<comment type="caution">
    <text evidence="2">The sequence shown here is derived from an EMBL/GenBank/DDBJ whole genome shotgun (WGS) entry which is preliminary data.</text>
</comment>
<keyword evidence="1" id="KW-0812">Transmembrane</keyword>
<feature type="transmembrane region" description="Helical" evidence="1">
    <location>
        <begin position="6"/>
        <end position="27"/>
    </location>
</feature>
<gene>
    <name evidence="2" type="ORF">C449_01062</name>
</gene>
<dbReference type="AlphaFoldDB" id="M0MS93"/>
<keyword evidence="1" id="KW-0472">Membrane</keyword>
<keyword evidence="1" id="KW-1133">Transmembrane helix</keyword>
<dbReference type="PATRIC" id="fig|1227455.4.peg.218"/>
<dbReference type="EMBL" id="AOMD01000003">
    <property type="protein sequence ID" value="EMA47609.1"/>
    <property type="molecule type" value="Genomic_DNA"/>
</dbReference>
<feature type="transmembrane region" description="Helical" evidence="1">
    <location>
        <begin position="39"/>
        <end position="59"/>
    </location>
</feature>
<proteinExistence type="predicted"/>
<dbReference type="InParanoid" id="M0MS93"/>
<evidence type="ECO:0000313" key="3">
    <source>
        <dbReference type="Proteomes" id="UP000011669"/>
    </source>
</evidence>
<dbReference type="RefSeq" id="WP_006076019.1">
    <property type="nucleotide sequence ID" value="NZ_AOMD01000003.1"/>
</dbReference>
<keyword evidence="3" id="KW-1185">Reference proteome</keyword>
<dbReference type="STRING" id="1227455.C449_01062"/>
<evidence type="ECO:0000256" key="1">
    <source>
        <dbReference type="SAM" id="Phobius"/>
    </source>
</evidence>
<evidence type="ECO:0000313" key="2">
    <source>
        <dbReference type="EMBL" id="EMA47609.1"/>
    </source>
</evidence>
<reference evidence="2 3" key="1">
    <citation type="journal article" date="2014" name="PLoS Genet.">
        <title>Phylogenetically driven sequencing of extremely halophilic archaea reveals strategies for static and dynamic osmo-response.</title>
        <authorList>
            <person name="Becker E.A."/>
            <person name="Seitzer P.M."/>
            <person name="Tritt A."/>
            <person name="Larsen D."/>
            <person name="Krusor M."/>
            <person name="Yao A.I."/>
            <person name="Wu D."/>
            <person name="Madern D."/>
            <person name="Eisen J.A."/>
            <person name="Darling A.E."/>
            <person name="Facciotti M.T."/>
        </authorList>
    </citation>
    <scope>NUCLEOTIDE SEQUENCE [LARGE SCALE GENOMIC DNA]</scope>
    <source>
        <strain evidence="2 3">DSM 5350</strain>
    </source>
</reference>
<organism evidence="2 3">
    <name type="scientific">Halococcus saccharolyticus DSM 5350</name>
    <dbReference type="NCBI Taxonomy" id="1227455"/>
    <lineage>
        <taxon>Archaea</taxon>
        <taxon>Methanobacteriati</taxon>
        <taxon>Methanobacteriota</taxon>
        <taxon>Stenosarchaea group</taxon>
        <taxon>Halobacteria</taxon>
        <taxon>Halobacteriales</taxon>
        <taxon>Halococcaceae</taxon>
        <taxon>Halococcus</taxon>
    </lineage>
</organism>
<protein>
    <submittedName>
        <fullName evidence="2">Uncharacterized protein</fullName>
    </submittedName>
</protein>
<sequence>MALPELATTVGSALASAAVASLAYFLAKRRGTDESFKPAKAFATLGAAFFVSLALIAAGEATSQADLAAQLSLFVGPVAVYLQKLIQRYGETVSVQ</sequence>
<dbReference type="Proteomes" id="UP000011669">
    <property type="component" value="Unassembled WGS sequence"/>
</dbReference>